<evidence type="ECO:0000256" key="1">
    <source>
        <dbReference type="SAM" id="MobiDB-lite"/>
    </source>
</evidence>
<evidence type="ECO:0000259" key="3">
    <source>
        <dbReference type="SMART" id="SM00978"/>
    </source>
</evidence>
<feature type="domain" description="Tim44-like" evidence="3">
    <location>
        <begin position="515"/>
        <end position="704"/>
    </location>
</feature>
<feature type="compositionally biased region" description="Low complexity" evidence="1">
    <location>
        <begin position="1"/>
        <end position="48"/>
    </location>
</feature>
<dbReference type="InterPro" id="IPR059113">
    <property type="entry name" value="Znf_ribbon"/>
</dbReference>
<dbReference type="SMART" id="SM00978">
    <property type="entry name" value="Tim44"/>
    <property type="match status" value="1"/>
</dbReference>
<name>B0SQX7_LEPBP</name>
<dbReference type="Pfam" id="PF04280">
    <property type="entry name" value="Tim44"/>
    <property type="match status" value="1"/>
</dbReference>
<sequence length="874" mass="99993">MGNSYRSSSSSSSSSSRSSYSSYKPSASSSSTSKSSSATSSYSTRSAPEPTSYFESTNHQILVQFFADGSAEVKENFRIKKDQSKIGIRRSSFLIHRESEISDLRVSPDSLLSSHNSGIITIFWPNSDPNPEMDISLNYRIQEAYFRLGGLSLINWRFSKTSHSSTPFVLDLQWEPNSFSNEFRIQEEIFNSSFSEYERKDIPVPTSEKQFQYHQSGNVESNGLVITDVLNWEKEANQISKNNSSSESPNHTYTLHQTVTLKDNGVHFYQSKIQISKENPNLDSLQIQLGLQQFREFGESFWNQIWTPAYQISYAFEGVSTYFWHLFNVTLSDGIDQPNNQRIYEFAFKTMGEVSNRMEQGIERWVRITSLEKRDQLLLQRFALRVLSESKMDPSQTKMEIIVKDCDFCSDTLDNSSLIIPIQPKWEEDGFFLEWSHPIPPNYTLYLRMTETNKHITYNPILIYYAVLSAFLHSPGSGNHLGHLTVIGLISFCLLVTGFISFNRKQTKKSEKQVFQSILSKIQNEDPSFDFKQFKEKVIFITETTVSAWDKGNMEPARNFISAAVFQRFSIQLHLMNSIDGEVNRMKDFQVVSVQIIGSEIESEYFTLHLKLKCKTKDKTFPKQTSELEIQNQLNHVSSITYEEIHSYTRKLGTKTKPKIDLMHKLCPSCGASPKFSHTTNRCEYCGGIFNSGEADWVLTEITQTVEWESVKDPKVKSLPIGIAKQLLEDRASSVFWKYLHFLSIPNSQILHRESLETSYDQLGRPGNEPMHSPVVGSCHLIEYKHDSNPHQMTCEIRWSVARKKGLVPEHRRSRITFVLPSERPKSLGFSEVSCSNCGAPLPEIDANNCSYCQKPIPEKVSDWLFASINKISL</sequence>
<proteinExistence type="predicted"/>
<dbReference type="Gene3D" id="3.10.450.240">
    <property type="match status" value="1"/>
</dbReference>
<gene>
    <name evidence="4" type="ordered locus">LEPBI_I3309</name>
</gene>
<feature type="transmembrane region" description="Helical" evidence="2">
    <location>
        <begin position="480"/>
        <end position="502"/>
    </location>
</feature>
<dbReference type="EMBL" id="CP000786">
    <property type="protein sequence ID" value="ABZ99374.1"/>
    <property type="molecule type" value="Genomic_DNA"/>
</dbReference>
<keyword evidence="2" id="KW-0472">Membrane</keyword>
<feature type="region of interest" description="Disordered" evidence="1">
    <location>
        <begin position="1"/>
        <end position="51"/>
    </location>
</feature>
<dbReference type="Pfam" id="PF13248">
    <property type="entry name" value="Zn_ribbon_3"/>
    <property type="match status" value="1"/>
</dbReference>
<organism evidence="4 5">
    <name type="scientific">Leptospira biflexa serovar Patoc (strain Patoc 1 / ATCC 23582 / Paris)</name>
    <dbReference type="NCBI Taxonomy" id="456481"/>
    <lineage>
        <taxon>Bacteria</taxon>
        <taxon>Pseudomonadati</taxon>
        <taxon>Spirochaetota</taxon>
        <taxon>Spirochaetia</taxon>
        <taxon>Leptospirales</taxon>
        <taxon>Leptospiraceae</taxon>
        <taxon>Leptospira</taxon>
    </lineage>
</organism>
<dbReference type="HOGENOM" id="CLU_328675_0_0_12"/>
<dbReference type="OrthoDB" id="9780873at2"/>
<dbReference type="AlphaFoldDB" id="B0SQX7"/>
<dbReference type="InterPro" id="IPR007379">
    <property type="entry name" value="Tim44-like_dom"/>
</dbReference>
<dbReference type="Proteomes" id="UP000001847">
    <property type="component" value="Chromosome I"/>
</dbReference>
<protein>
    <recommendedName>
        <fullName evidence="3">Tim44-like domain-containing protein</fullName>
    </recommendedName>
</protein>
<evidence type="ECO:0000256" key="2">
    <source>
        <dbReference type="SAM" id="Phobius"/>
    </source>
</evidence>
<dbReference type="InterPro" id="IPR032710">
    <property type="entry name" value="NTF2-like_dom_sf"/>
</dbReference>
<keyword evidence="2" id="KW-1133">Transmembrane helix</keyword>
<accession>B0SQX7</accession>
<evidence type="ECO:0000313" key="5">
    <source>
        <dbReference type="Proteomes" id="UP000001847"/>
    </source>
</evidence>
<dbReference type="KEGG" id="lbi:LEPBI_I3309"/>
<keyword evidence="5" id="KW-1185">Reference proteome</keyword>
<reference evidence="4 5" key="1">
    <citation type="journal article" date="2008" name="PLoS ONE">
        <title>Genome sequence of the saprophyte Leptospira biflexa provides insights into the evolution of Leptospira and the pathogenesis of leptospirosis.</title>
        <authorList>
            <person name="Picardeau M."/>
            <person name="Bulach D.M."/>
            <person name="Bouchier C."/>
            <person name="Zuerner R.L."/>
            <person name="Zidane N."/>
            <person name="Wilson P.J."/>
            <person name="Creno S."/>
            <person name="Kuczek E.S."/>
            <person name="Bommezzadri S."/>
            <person name="Davis J.C."/>
            <person name="McGrath A."/>
            <person name="Johnson M.J."/>
            <person name="Boursaux-Eude C."/>
            <person name="Seemann T."/>
            <person name="Rouy Z."/>
            <person name="Coppel R.L."/>
            <person name="Rood J.I."/>
            <person name="Lajus A."/>
            <person name="Davies J.K."/>
            <person name="Medigue C."/>
            <person name="Adler B."/>
        </authorList>
    </citation>
    <scope>NUCLEOTIDE SEQUENCE [LARGE SCALE GENOMIC DNA]</scope>
    <source>
        <strain evidence="5">Patoc 1 / ATCC 23582 / Paris</strain>
    </source>
</reference>
<dbReference type="STRING" id="456481.LEPBI_I3309"/>
<evidence type="ECO:0000313" key="4">
    <source>
        <dbReference type="EMBL" id="ABZ99374.1"/>
    </source>
</evidence>
<dbReference type="SUPFAM" id="SSF54427">
    <property type="entry name" value="NTF2-like"/>
    <property type="match status" value="1"/>
</dbReference>
<keyword evidence="2" id="KW-0812">Transmembrane</keyword>